<dbReference type="EMBL" id="JBJKFK010002494">
    <property type="protein sequence ID" value="KAL3311019.1"/>
    <property type="molecule type" value="Genomic_DNA"/>
</dbReference>
<keyword evidence="2" id="KW-1185">Reference proteome</keyword>
<evidence type="ECO:0000313" key="1">
    <source>
        <dbReference type="EMBL" id="KAL3311019.1"/>
    </source>
</evidence>
<accession>A0ABD2PUS5</accession>
<reference evidence="1 2" key="1">
    <citation type="submission" date="2024-11" db="EMBL/GenBank/DDBJ databases">
        <title>Adaptive evolution of stress response genes in parasites aligns with host niche diversity.</title>
        <authorList>
            <person name="Hahn C."/>
            <person name="Resl P."/>
        </authorList>
    </citation>
    <scope>NUCLEOTIDE SEQUENCE [LARGE SCALE GENOMIC DNA]</scope>
    <source>
        <strain evidence="1">EGGRZ-B1_66</strain>
        <tissue evidence="1">Body</tissue>
    </source>
</reference>
<evidence type="ECO:0000313" key="2">
    <source>
        <dbReference type="Proteomes" id="UP001626550"/>
    </source>
</evidence>
<organism evidence="1 2">
    <name type="scientific">Cichlidogyrus casuarinus</name>
    <dbReference type="NCBI Taxonomy" id="1844966"/>
    <lineage>
        <taxon>Eukaryota</taxon>
        <taxon>Metazoa</taxon>
        <taxon>Spiralia</taxon>
        <taxon>Lophotrochozoa</taxon>
        <taxon>Platyhelminthes</taxon>
        <taxon>Monogenea</taxon>
        <taxon>Monopisthocotylea</taxon>
        <taxon>Dactylogyridea</taxon>
        <taxon>Ancyrocephalidae</taxon>
        <taxon>Cichlidogyrus</taxon>
    </lineage>
</organism>
<protein>
    <submittedName>
        <fullName evidence="1">Uncharacterized protein</fullName>
    </submittedName>
</protein>
<name>A0ABD2PUS5_9PLAT</name>
<comment type="caution">
    <text evidence="1">The sequence shown here is derived from an EMBL/GenBank/DDBJ whole genome shotgun (WGS) entry which is preliminary data.</text>
</comment>
<gene>
    <name evidence="1" type="ORF">Ciccas_010406</name>
</gene>
<sequence>MQQPILTHYNHHPASDFFVSLMQRKFFFKYRYDDSELQCENGDFEPPKASLAPYQLVNLLKRNPGKFNRKIVSNFARLSTKQNEVYWPLMQAGLLSYIEWVLLNEELSDEDIELTLNELKRFAETCHFVIYLLPDYLINLFCENSSRSQKTKELAMSVFFLIKRMSERFGRCRDPYLLTPAVLNVVKNCTDLATNEQVLYSVGFFLVKSVACLSATSKDSVLENLMELLALCYKHLLGECCSKLHRHSLSIKKMSKPERVSAALIKLYGYLHSSNIFFKTKRDLLNEISSNFPAVVAHDFQNRRSLLMDHDLISCGPRGRNLSQAFEEGAVSIPCLMRAIQLSQNDELFIDYTLASMFDQHLKTRKCLLHRTNFLTLHTRDDHNESYDYYSELDDSYSDEFYSGSSNDSDGYSYSGPQSELNGAHSLYKNSCEHVHQYYCVEQNNLQLLYSHLTKTPVPRHQYNVDMDQFAKESNLTIGLLLLNLKVETLNRQEQRSYLRRQLLDAVLEFNPWTFVLARNYSQEIRIMFAMLQHEEGHSLAGELYERYSLLTEFAQYFCKMTNFRSKHECCFKFATPYFYQLPE</sequence>
<proteinExistence type="predicted"/>
<dbReference type="Proteomes" id="UP001626550">
    <property type="component" value="Unassembled WGS sequence"/>
</dbReference>
<dbReference type="AlphaFoldDB" id="A0ABD2PUS5"/>